<comment type="similarity">
    <text evidence="4 11">Belongs to the MoeA family.</text>
</comment>
<name>A0A9E6MUZ6_9PROT</name>
<evidence type="ECO:0000256" key="10">
    <source>
        <dbReference type="ARBA" id="ARBA00047317"/>
    </source>
</evidence>
<organism evidence="13 14">
    <name type="scientific">Ferrovum myxofaciens</name>
    <dbReference type="NCBI Taxonomy" id="416213"/>
    <lineage>
        <taxon>Bacteria</taxon>
        <taxon>Pseudomonadati</taxon>
        <taxon>Pseudomonadota</taxon>
        <taxon>Betaproteobacteria</taxon>
        <taxon>Ferrovales</taxon>
        <taxon>Ferrovaceae</taxon>
        <taxon>Ferrovum</taxon>
    </lineage>
</organism>
<dbReference type="EMBL" id="CP071137">
    <property type="protein sequence ID" value="QWY76234.1"/>
    <property type="molecule type" value="Genomic_DNA"/>
</dbReference>
<dbReference type="GO" id="GO:0061599">
    <property type="term" value="F:molybdopterin molybdotransferase activity"/>
    <property type="evidence" value="ECO:0007669"/>
    <property type="project" value="UniProtKB-UniRule"/>
</dbReference>
<dbReference type="InterPro" id="IPR036135">
    <property type="entry name" value="MoeA_linker/N_sf"/>
</dbReference>
<comment type="function">
    <text evidence="2 11">Catalyzes the insertion of molybdate into adenylated molybdopterin with the concomitant release of AMP.</text>
</comment>
<feature type="domain" description="MoaB/Mog" evidence="12">
    <location>
        <begin position="175"/>
        <end position="312"/>
    </location>
</feature>
<dbReference type="Pfam" id="PF03453">
    <property type="entry name" value="MoeA_N"/>
    <property type="match status" value="1"/>
</dbReference>
<dbReference type="Pfam" id="PF03454">
    <property type="entry name" value="MoeA_C"/>
    <property type="match status" value="1"/>
</dbReference>
<dbReference type="Proteomes" id="UP000683551">
    <property type="component" value="Chromosome"/>
</dbReference>
<evidence type="ECO:0000256" key="11">
    <source>
        <dbReference type="RuleBase" id="RU365090"/>
    </source>
</evidence>
<dbReference type="SUPFAM" id="SSF63882">
    <property type="entry name" value="MoeA N-terminal region -like"/>
    <property type="match status" value="1"/>
</dbReference>
<dbReference type="EC" id="2.10.1.1" evidence="11"/>
<evidence type="ECO:0000256" key="2">
    <source>
        <dbReference type="ARBA" id="ARBA00002901"/>
    </source>
</evidence>
<dbReference type="InterPro" id="IPR036425">
    <property type="entry name" value="MoaB/Mog-like_dom_sf"/>
</dbReference>
<dbReference type="Pfam" id="PF00994">
    <property type="entry name" value="MoCF_biosynth"/>
    <property type="match status" value="1"/>
</dbReference>
<dbReference type="Gene3D" id="3.90.105.10">
    <property type="entry name" value="Molybdopterin biosynthesis moea protein, domain 2"/>
    <property type="match status" value="1"/>
</dbReference>
<evidence type="ECO:0000313" key="13">
    <source>
        <dbReference type="EMBL" id="QWY76234.1"/>
    </source>
</evidence>
<dbReference type="InterPro" id="IPR005111">
    <property type="entry name" value="MoeA_C_domain_IV"/>
</dbReference>
<keyword evidence="7 11" id="KW-0479">Metal-binding</keyword>
<comment type="pathway">
    <text evidence="3 11">Cofactor biosynthesis; molybdopterin biosynthesis.</text>
</comment>
<dbReference type="SUPFAM" id="SSF63867">
    <property type="entry name" value="MoeA C-terminal domain-like"/>
    <property type="match status" value="1"/>
</dbReference>
<dbReference type="NCBIfam" id="NF045515">
    <property type="entry name" value="Glp_gephyrin"/>
    <property type="match status" value="1"/>
</dbReference>
<gene>
    <name evidence="13" type="ORF">JZL65_06825</name>
</gene>
<dbReference type="RefSeq" id="WP_273143417.1">
    <property type="nucleotide sequence ID" value="NZ_CP053675.1"/>
</dbReference>
<dbReference type="AlphaFoldDB" id="A0A9E6MUZ6"/>
<dbReference type="PANTHER" id="PTHR10192">
    <property type="entry name" value="MOLYBDOPTERIN BIOSYNTHESIS PROTEIN"/>
    <property type="match status" value="1"/>
</dbReference>
<dbReference type="SMART" id="SM00852">
    <property type="entry name" value="MoCF_biosynth"/>
    <property type="match status" value="1"/>
</dbReference>
<dbReference type="PANTHER" id="PTHR10192:SF5">
    <property type="entry name" value="GEPHYRIN"/>
    <property type="match status" value="1"/>
</dbReference>
<sequence>MNPLSPEVALERLIASIRTRPATEIIPLEQSQGRVLAEDLCARCDLPPDNVSMMDGYAVRITDLDDRSLPISQRIPAGRSAQPLAPQSVARLFTGACLPLGADAVVMQEDSALEGSEVRFTHRPHLGQHIRLRGEDARIGDVVRRVGSRVRPQDMGLLAAVGIESVVVYCKLSLAVFFTGDELVQPGHPLEPGQIYNSNHFLLRGLLEALHCNVVDLGVVPDNLDQTLSTLTKAASAADIILTCGGVSVGEEDHVRTAVEQIGQIDLWRVAIKPGKPFASGQVNGVPFLGLPGNPVSAFVVFCLFVRPFILSSQGALDWKPQTYQIRANFEWPQVKGRTEWLRAQLHNDEEGTFLILVANQGSASLTSLVQADGLVEIPMGRQVVRGDTVRFMPFSGLLI</sequence>
<dbReference type="GO" id="GO:0046872">
    <property type="term" value="F:metal ion binding"/>
    <property type="evidence" value="ECO:0007669"/>
    <property type="project" value="UniProtKB-UniRule"/>
</dbReference>
<dbReference type="FunFam" id="3.40.980.10:FF:000004">
    <property type="entry name" value="Molybdopterin molybdenumtransferase"/>
    <property type="match status" value="1"/>
</dbReference>
<dbReference type="InterPro" id="IPR036688">
    <property type="entry name" value="MoeA_C_domain_IV_sf"/>
</dbReference>
<dbReference type="InterPro" id="IPR001453">
    <property type="entry name" value="MoaB/Mog_dom"/>
</dbReference>
<dbReference type="Gene3D" id="2.170.190.11">
    <property type="entry name" value="Molybdopterin biosynthesis moea protein, domain 3"/>
    <property type="match status" value="1"/>
</dbReference>
<evidence type="ECO:0000256" key="7">
    <source>
        <dbReference type="ARBA" id="ARBA00022723"/>
    </source>
</evidence>
<dbReference type="NCBIfam" id="TIGR00177">
    <property type="entry name" value="molyb_syn"/>
    <property type="match status" value="1"/>
</dbReference>
<keyword evidence="5 11" id="KW-0500">Molybdenum</keyword>
<evidence type="ECO:0000256" key="3">
    <source>
        <dbReference type="ARBA" id="ARBA00005046"/>
    </source>
</evidence>
<dbReference type="SUPFAM" id="SSF53218">
    <property type="entry name" value="Molybdenum cofactor biosynthesis proteins"/>
    <property type="match status" value="1"/>
</dbReference>
<dbReference type="InterPro" id="IPR005110">
    <property type="entry name" value="MoeA_linker/N"/>
</dbReference>
<evidence type="ECO:0000259" key="12">
    <source>
        <dbReference type="SMART" id="SM00852"/>
    </source>
</evidence>
<evidence type="ECO:0000256" key="4">
    <source>
        <dbReference type="ARBA" id="ARBA00010763"/>
    </source>
</evidence>
<dbReference type="Gene3D" id="3.40.980.10">
    <property type="entry name" value="MoaB/Mog-like domain"/>
    <property type="match status" value="1"/>
</dbReference>
<keyword evidence="6 11" id="KW-0808">Transferase</keyword>
<evidence type="ECO:0000256" key="8">
    <source>
        <dbReference type="ARBA" id="ARBA00022842"/>
    </source>
</evidence>
<reference evidence="13" key="1">
    <citation type="submission" date="2021-02" db="EMBL/GenBank/DDBJ databases">
        <title>Comparative genomics of Ferrovum myxofaciens strains, predominant extremophile bacteria forming large biofilm stalactites in acid mine ecosystems.</title>
        <authorList>
            <person name="Burkartova K."/>
            <person name="Ridl J."/>
            <person name="Pajer P."/>
            <person name="Falteisek L."/>
        </authorList>
    </citation>
    <scope>NUCLEOTIDE SEQUENCE</scope>
    <source>
        <strain evidence="13">MI1III</strain>
    </source>
</reference>
<evidence type="ECO:0000256" key="6">
    <source>
        <dbReference type="ARBA" id="ARBA00022679"/>
    </source>
</evidence>
<dbReference type="GO" id="GO:0005829">
    <property type="term" value="C:cytosol"/>
    <property type="evidence" value="ECO:0007669"/>
    <property type="project" value="TreeGrafter"/>
</dbReference>
<comment type="cofactor">
    <cofactor evidence="1 11">
        <name>Mg(2+)</name>
        <dbReference type="ChEBI" id="CHEBI:18420"/>
    </cofactor>
</comment>
<protein>
    <recommendedName>
        <fullName evidence="11">Molybdopterin molybdenumtransferase</fullName>
        <ecNumber evidence="11">2.10.1.1</ecNumber>
    </recommendedName>
</protein>
<keyword evidence="9 11" id="KW-0501">Molybdenum cofactor biosynthesis</keyword>
<dbReference type="InterPro" id="IPR038987">
    <property type="entry name" value="MoeA-like"/>
</dbReference>
<dbReference type="CDD" id="cd00887">
    <property type="entry name" value="MoeA"/>
    <property type="match status" value="1"/>
</dbReference>
<dbReference type="Gene3D" id="2.40.340.10">
    <property type="entry name" value="MoeA, C-terminal, domain IV"/>
    <property type="match status" value="1"/>
</dbReference>
<comment type="catalytic activity">
    <reaction evidence="10">
        <text>adenylyl-molybdopterin + molybdate = Mo-molybdopterin + AMP + H(+)</text>
        <dbReference type="Rhea" id="RHEA:35047"/>
        <dbReference type="ChEBI" id="CHEBI:15378"/>
        <dbReference type="ChEBI" id="CHEBI:36264"/>
        <dbReference type="ChEBI" id="CHEBI:62727"/>
        <dbReference type="ChEBI" id="CHEBI:71302"/>
        <dbReference type="ChEBI" id="CHEBI:456215"/>
        <dbReference type="EC" id="2.10.1.1"/>
    </reaction>
</comment>
<evidence type="ECO:0000256" key="5">
    <source>
        <dbReference type="ARBA" id="ARBA00022505"/>
    </source>
</evidence>
<evidence type="ECO:0000256" key="1">
    <source>
        <dbReference type="ARBA" id="ARBA00001946"/>
    </source>
</evidence>
<evidence type="ECO:0000256" key="9">
    <source>
        <dbReference type="ARBA" id="ARBA00023150"/>
    </source>
</evidence>
<dbReference type="GO" id="GO:0006777">
    <property type="term" value="P:Mo-molybdopterin cofactor biosynthetic process"/>
    <property type="evidence" value="ECO:0007669"/>
    <property type="project" value="UniProtKB-UniRule"/>
</dbReference>
<evidence type="ECO:0000313" key="14">
    <source>
        <dbReference type="Proteomes" id="UP000683551"/>
    </source>
</evidence>
<keyword evidence="8 11" id="KW-0460">Magnesium</keyword>
<accession>A0A9E6MUZ6</accession>
<proteinExistence type="inferred from homology"/>